<dbReference type="GO" id="GO:0005737">
    <property type="term" value="C:cytoplasm"/>
    <property type="evidence" value="ECO:0007669"/>
    <property type="project" value="UniProtKB-SubCell"/>
</dbReference>
<reference evidence="7" key="1">
    <citation type="submission" date="2023-01" db="EMBL/GenBank/DDBJ databases">
        <authorList>
            <person name="Van Ghelder C."/>
            <person name="Rancurel C."/>
        </authorList>
    </citation>
    <scope>NUCLEOTIDE SEQUENCE</scope>
    <source>
        <strain evidence="7">CNCM I-4278</strain>
    </source>
</reference>
<evidence type="ECO:0000256" key="2">
    <source>
        <dbReference type="ARBA" id="ARBA00007905"/>
    </source>
</evidence>
<feature type="region of interest" description="Disordered" evidence="5">
    <location>
        <begin position="1"/>
        <end position="23"/>
    </location>
</feature>
<keyword evidence="3" id="KW-0963">Cytoplasm</keyword>
<evidence type="ECO:0000313" key="8">
    <source>
        <dbReference type="Proteomes" id="UP001152607"/>
    </source>
</evidence>
<dbReference type="InterPro" id="IPR036812">
    <property type="entry name" value="NAD(P)_OxRdtase_dom_sf"/>
</dbReference>
<dbReference type="Gene3D" id="3.20.20.100">
    <property type="entry name" value="NADP-dependent oxidoreductase domain"/>
    <property type="match status" value="1"/>
</dbReference>
<dbReference type="InterPro" id="IPR020471">
    <property type="entry name" value="AKR"/>
</dbReference>
<dbReference type="SUPFAM" id="SSF51430">
    <property type="entry name" value="NAD(P)-linked oxidoreductase"/>
    <property type="match status" value="1"/>
</dbReference>
<dbReference type="EMBL" id="CAOQHR010000013">
    <property type="protein sequence ID" value="CAI6342526.1"/>
    <property type="molecule type" value="Genomic_DNA"/>
</dbReference>
<evidence type="ECO:0000256" key="3">
    <source>
        <dbReference type="ARBA" id="ARBA00022490"/>
    </source>
</evidence>
<dbReference type="PROSITE" id="PS00063">
    <property type="entry name" value="ALDOKETO_REDUCTASE_3"/>
    <property type="match status" value="1"/>
</dbReference>
<dbReference type="AlphaFoldDB" id="A0A9W4UUD7"/>
<evidence type="ECO:0000256" key="5">
    <source>
        <dbReference type="SAM" id="MobiDB-lite"/>
    </source>
</evidence>
<organism evidence="7 8">
    <name type="scientific">Periconia digitata</name>
    <dbReference type="NCBI Taxonomy" id="1303443"/>
    <lineage>
        <taxon>Eukaryota</taxon>
        <taxon>Fungi</taxon>
        <taxon>Dikarya</taxon>
        <taxon>Ascomycota</taxon>
        <taxon>Pezizomycotina</taxon>
        <taxon>Dothideomycetes</taxon>
        <taxon>Pleosporomycetidae</taxon>
        <taxon>Pleosporales</taxon>
        <taxon>Massarineae</taxon>
        <taxon>Periconiaceae</taxon>
        <taxon>Periconia</taxon>
    </lineage>
</organism>
<evidence type="ECO:0000313" key="7">
    <source>
        <dbReference type="EMBL" id="CAI6342526.1"/>
    </source>
</evidence>
<evidence type="ECO:0000256" key="4">
    <source>
        <dbReference type="ARBA" id="ARBA00023002"/>
    </source>
</evidence>
<dbReference type="GO" id="GO:0019568">
    <property type="term" value="P:arabinose catabolic process"/>
    <property type="evidence" value="ECO:0007669"/>
    <property type="project" value="UniProtKB-ARBA"/>
</dbReference>
<dbReference type="Proteomes" id="UP001152607">
    <property type="component" value="Unassembled WGS sequence"/>
</dbReference>
<keyword evidence="4" id="KW-0560">Oxidoreductase</keyword>
<feature type="domain" description="NADP-dependent oxidoreductase" evidence="6">
    <location>
        <begin position="88"/>
        <end position="340"/>
    </location>
</feature>
<comment type="caution">
    <text evidence="7">The sequence shown here is derived from an EMBL/GenBank/DDBJ whole genome shotgun (WGS) entry which is preliminary data.</text>
</comment>
<dbReference type="InterPro" id="IPR018170">
    <property type="entry name" value="Aldo/ket_reductase_CS"/>
</dbReference>
<dbReference type="GO" id="GO:0033554">
    <property type="term" value="P:cellular response to stress"/>
    <property type="evidence" value="ECO:0007669"/>
    <property type="project" value="UniProtKB-ARBA"/>
</dbReference>
<dbReference type="FunFam" id="3.20.20.100:FF:000018">
    <property type="entry name" value="Glycerol dehydrogenase Gcy1"/>
    <property type="match status" value="1"/>
</dbReference>
<dbReference type="Pfam" id="PF00248">
    <property type="entry name" value="Aldo_ket_red"/>
    <property type="match status" value="1"/>
</dbReference>
<dbReference type="PROSITE" id="PS00062">
    <property type="entry name" value="ALDOKETO_REDUCTASE_2"/>
    <property type="match status" value="1"/>
</dbReference>
<evidence type="ECO:0000259" key="6">
    <source>
        <dbReference type="Pfam" id="PF00248"/>
    </source>
</evidence>
<dbReference type="OrthoDB" id="416253at2759"/>
<dbReference type="InterPro" id="IPR023210">
    <property type="entry name" value="NADP_OxRdtase_dom"/>
</dbReference>
<dbReference type="PROSITE" id="PS00798">
    <property type="entry name" value="ALDOKETO_REDUCTASE_1"/>
    <property type="match status" value="1"/>
</dbReference>
<dbReference type="GO" id="GO:0042843">
    <property type="term" value="P:D-xylose catabolic process"/>
    <property type="evidence" value="ECO:0007669"/>
    <property type="project" value="UniProtKB-ARBA"/>
</dbReference>
<dbReference type="GO" id="GO:0006066">
    <property type="term" value="P:alcohol metabolic process"/>
    <property type="evidence" value="ECO:0007669"/>
    <property type="project" value="UniProtKB-ARBA"/>
</dbReference>
<dbReference type="PRINTS" id="PR00069">
    <property type="entry name" value="ALDKETRDTASE"/>
</dbReference>
<evidence type="ECO:0000256" key="1">
    <source>
        <dbReference type="ARBA" id="ARBA00004496"/>
    </source>
</evidence>
<comment type="similarity">
    <text evidence="2">Belongs to the aldo/keto reductase family.</text>
</comment>
<dbReference type="GO" id="GO:0042180">
    <property type="term" value="P:ketone metabolic process"/>
    <property type="evidence" value="ECO:0007669"/>
    <property type="project" value="UniProtKB-ARBA"/>
</dbReference>
<dbReference type="PANTHER" id="PTHR11732">
    <property type="entry name" value="ALDO/KETO REDUCTASE"/>
    <property type="match status" value="1"/>
</dbReference>
<comment type="subcellular location">
    <subcellularLocation>
        <location evidence="1">Cytoplasm</location>
    </subcellularLocation>
</comment>
<feature type="compositionally biased region" description="Basic and acidic residues" evidence="5">
    <location>
        <begin position="12"/>
        <end position="23"/>
    </location>
</feature>
<gene>
    <name evidence="7" type="ORF">PDIGIT_LOCUS15734</name>
</gene>
<proteinExistence type="inferred from homology"/>
<protein>
    <recommendedName>
        <fullName evidence="6">NADP-dependent oxidoreductase domain-containing protein</fullName>
    </recommendedName>
</protein>
<name>A0A9W4UUD7_9PLEO</name>
<dbReference type="GO" id="GO:0004032">
    <property type="term" value="F:aldose reductase (NADPH) activity"/>
    <property type="evidence" value="ECO:0007669"/>
    <property type="project" value="UniProtKB-ARBA"/>
</dbReference>
<accession>A0A9W4UUD7</accession>
<keyword evidence="8" id="KW-1185">Reference proteome</keyword>
<sequence length="364" mass="40928">MSPRGVTWRRRRAEDVTSRKQDKSIMSRVRPLSRLFLPSPFPKHSSFFHLNYSRIPISASHSTIAANMSNEWTKKTFTLNTGAKMPAVGLGTWQSKPNEVRDAVKSALLAGYRHIDTALAYGNEAEVGQGIKDSGVPREEIWITTKLDNPWHKRVEEGINSSLKDLQTDYVDLYLMHWPSSTDPADLKKHYPDWNFVDTWRELQKLPASGRVKNIGVSNFAIKNLEILLKDESCKTVPAVNQIELHPNNPSPKLVDYCKEKGIHCTAYSCLGSTNSPLANDEVLKKIAEGKGKSTAQVLLMWGLQRGTSVIPKSVTASRIEANFQLDGWSLSDDEMKQLSSRPDRFKVCGDAWLPVKVFFGDDE</sequence>